<keyword evidence="2" id="KW-0472">Membrane</keyword>
<name>A0A177WIS6_BATDL</name>
<dbReference type="Proteomes" id="UP000077115">
    <property type="component" value="Unassembled WGS sequence"/>
</dbReference>
<keyword evidence="2" id="KW-1133">Transmembrane helix</keyword>
<organism evidence="3 4">
    <name type="scientific">Batrachochytrium dendrobatidis (strain JEL423)</name>
    <dbReference type="NCBI Taxonomy" id="403673"/>
    <lineage>
        <taxon>Eukaryota</taxon>
        <taxon>Fungi</taxon>
        <taxon>Fungi incertae sedis</taxon>
        <taxon>Chytridiomycota</taxon>
        <taxon>Chytridiomycota incertae sedis</taxon>
        <taxon>Chytridiomycetes</taxon>
        <taxon>Rhizophydiales</taxon>
        <taxon>Rhizophydiales incertae sedis</taxon>
        <taxon>Batrachochytrium</taxon>
    </lineage>
</organism>
<feature type="transmembrane region" description="Helical" evidence="2">
    <location>
        <begin position="273"/>
        <end position="295"/>
    </location>
</feature>
<reference evidence="3 4" key="2">
    <citation type="submission" date="2016-05" db="EMBL/GenBank/DDBJ databases">
        <title>Lineage-specific infection strategies underlie the spectrum of fungal disease in amphibians.</title>
        <authorList>
            <person name="Cuomo C.A."/>
            <person name="Farrer R.A."/>
            <person name="James T."/>
            <person name="Longcore J."/>
            <person name="Birren B."/>
        </authorList>
    </citation>
    <scope>NUCLEOTIDE SEQUENCE [LARGE SCALE GENOMIC DNA]</scope>
    <source>
        <strain evidence="3 4">JEL423</strain>
    </source>
</reference>
<reference evidence="3 4" key="1">
    <citation type="submission" date="2006-10" db="EMBL/GenBank/DDBJ databases">
        <title>The Genome Sequence of Batrachochytrium dendrobatidis JEL423.</title>
        <authorList>
            <consortium name="The Broad Institute Genome Sequencing Platform"/>
            <person name="Birren B."/>
            <person name="Lander E."/>
            <person name="Galagan J."/>
            <person name="Cuomo C."/>
            <person name="Devon K."/>
            <person name="Jaffe D."/>
            <person name="Butler J."/>
            <person name="Alvarez P."/>
            <person name="Gnerre S."/>
            <person name="Grabherr M."/>
            <person name="Kleber M."/>
            <person name="Mauceli E."/>
            <person name="Brockman W."/>
            <person name="Young S."/>
            <person name="LaButti K."/>
            <person name="Sykes S."/>
            <person name="DeCaprio D."/>
            <person name="Crawford M."/>
            <person name="Koehrsen M."/>
            <person name="Engels R."/>
            <person name="Montgomery P."/>
            <person name="Pearson M."/>
            <person name="Howarth C."/>
            <person name="Larson L."/>
            <person name="White J."/>
            <person name="O'Leary S."/>
            <person name="Kodira C."/>
            <person name="Zeng Q."/>
            <person name="Yandava C."/>
            <person name="Alvarado L."/>
            <person name="Longcore J."/>
            <person name="James T."/>
        </authorList>
    </citation>
    <scope>NUCLEOTIDE SEQUENCE [LARGE SCALE GENOMIC DNA]</scope>
    <source>
        <strain evidence="3 4">JEL423</strain>
    </source>
</reference>
<feature type="transmembrane region" description="Helical" evidence="2">
    <location>
        <begin position="324"/>
        <end position="345"/>
    </location>
</feature>
<dbReference type="OrthoDB" id="2160537at2759"/>
<protein>
    <submittedName>
        <fullName evidence="3">Uncharacterized protein</fullName>
    </submittedName>
</protein>
<feature type="transmembrane region" description="Helical" evidence="2">
    <location>
        <begin position="16"/>
        <end position="37"/>
    </location>
</feature>
<feature type="transmembrane region" description="Helical" evidence="2">
    <location>
        <begin position="159"/>
        <end position="185"/>
    </location>
</feature>
<gene>
    <name evidence="3" type="ORF">BDEG_23770</name>
</gene>
<feature type="region of interest" description="Disordered" evidence="1">
    <location>
        <begin position="447"/>
        <end position="478"/>
    </location>
</feature>
<feature type="region of interest" description="Disordered" evidence="1">
    <location>
        <begin position="498"/>
        <end position="525"/>
    </location>
</feature>
<sequence>MSIFSTEGDQHLADTVQYYISMASIVLILPSFLYCCWTIASTPPPSRTCGPCWNKYIITAQQAELKALAAGAGFPEASRAGVIAAKQAAARDAAAAKEAAAAKSAAKEAAINSPPSTGPTMSTDTDAPYYPIKEKTPPSALPFSQQVIRRCIFVLTPNGIIWFLNLAGLIALLVMCVVSLAHWSIAFNNDFDIKKSTADWNSLELVEVIRILQTVSQSVYFLISVWMKHRLVRSLPGAASLFVVWATSIFICIVAVAPNIPSMFNPSLARRRYATVATLLLGFCMTIMAWIYVLLCVKNIKAASLSVTNTLCIIRDNVVLNRWLILRPFVMLIIFLIPLLLLIIRRTALELSGYIALVIISDFLFEYQQIQRGLFAMLVREISLPENVRIKLDQALQANSQTNEADWGDGLNDDPRDFEVSIYEGSDTCIPNHHIVRVSGGTSEYNPYDFGSDGDEKLIDTRNASGGNSGDSHTHRSAVGRGGIDVFINGRQSDVGSSIIEYSPPSDAHYSMDLPHPTGSKKFKL</sequence>
<feature type="transmembrane region" description="Helical" evidence="2">
    <location>
        <begin position="351"/>
        <end position="367"/>
    </location>
</feature>
<evidence type="ECO:0000256" key="2">
    <source>
        <dbReference type="SAM" id="Phobius"/>
    </source>
</evidence>
<dbReference type="AlphaFoldDB" id="A0A177WIS6"/>
<dbReference type="EMBL" id="DS022303">
    <property type="protein sequence ID" value="OAJ39983.1"/>
    <property type="molecule type" value="Genomic_DNA"/>
</dbReference>
<proteinExistence type="predicted"/>
<keyword evidence="2" id="KW-0812">Transmembrane</keyword>
<dbReference type="VEuPathDB" id="FungiDB:BDEG_23770"/>
<accession>A0A177WIS6</accession>
<evidence type="ECO:0000313" key="4">
    <source>
        <dbReference type="Proteomes" id="UP000077115"/>
    </source>
</evidence>
<feature type="transmembrane region" description="Helical" evidence="2">
    <location>
        <begin position="238"/>
        <end position="261"/>
    </location>
</feature>
<evidence type="ECO:0000313" key="3">
    <source>
        <dbReference type="EMBL" id="OAJ39983.1"/>
    </source>
</evidence>
<evidence type="ECO:0000256" key="1">
    <source>
        <dbReference type="SAM" id="MobiDB-lite"/>
    </source>
</evidence>